<organism evidence="1 2">
    <name type="scientific">Jeotgalibacillus alimentarius</name>
    <dbReference type="NCBI Taxonomy" id="135826"/>
    <lineage>
        <taxon>Bacteria</taxon>
        <taxon>Bacillati</taxon>
        <taxon>Bacillota</taxon>
        <taxon>Bacilli</taxon>
        <taxon>Bacillales</taxon>
        <taxon>Caryophanaceae</taxon>
        <taxon>Jeotgalibacillus</taxon>
    </lineage>
</organism>
<dbReference type="EMBL" id="JXRQ01000029">
    <property type="protein sequence ID" value="KIL43417.1"/>
    <property type="molecule type" value="Genomic_DNA"/>
</dbReference>
<evidence type="ECO:0000313" key="2">
    <source>
        <dbReference type="Proteomes" id="UP000031950"/>
    </source>
</evidence>
<sequence length="37" mass="4428">MTAFMLKPPEYDEMGRGRIKNESISRFTRSEELKTDY</sequence>
<protein>
    <submittedName>
        <fullName evidence="1">Uncharacterized protein</fullName>
    </submittedName>
</protein>
<comment type="caution">
    <text evidence="1">The sequence shown here is derived from an EMBL/GenBank/DDBJ whole genome shotgun (WGS) entry which is preliminary data.</text>
</comment>
<proteinExistence type="predicted"/>
<reference evidence="1 2" key="1">
    <citation type="submission" date="2015-01" db="EMBL/GenBank/DDBJ databases">
        <title>Genome sequence of Jeotgalibacillus alimentarius.</title>
        <authorList>
            <person name="Goh K.M."/>
            <person name="Chan K.-G."/>
            <person name="Yaakop A.S."/>
            <person name="Ee R."/>
            <person name="Gan H.M."/>
            <person name="Chan C.S."/>
        </authorList>
    </citation>
    <scope>NUCLEOTIDE SEQUENCE [LARGE SCALE GENOMIC DNA]</scope>
    <source>
        <strain evidence="1 2">YKJ-13</strain>
    </source>
</reference>
<keyword evidence="2" id="KW-1185">Reference proteome</keyword>
<name>A0A0C2V2Z5_9BACL</name>
<gene>
    <name evidence="1" type="ORF">KP77_31240</name>
</gene>
<dbReference type="STRING" id="135826.KP77_31240"/>
<dbReference type="Proteomes" id="UP000031950">
    <property type="component" value="Unassembled WGS sequence"/>
</dbReference>
<accession>A0A0C2V2Z5</accession>
<dbReference type="AlphaFoldDB" id="A0A0C2V2Z5"/>
<evidence type="ECO:0000313" key="1">
    <source>
        <dbReference type="EMBL" id="KIL43417.1"/>
    </source>
</evidence>
<dbReference type="PATRIC" id="fig|135826.4.peg.3104"/>